<organism evidence="1">
    <name type="scientific">Hexamita inflata</name>
    <dbReference type="NCBI Taxonomy" id="28002"/>
    <lineage>
        <taxon>Eukaryota</taxon>
        <taxon>Metamonada</taxon>
        <taxon>Diplomonadida</taxon>
        <taxon>Hexamitidae</taxon>
        <taxon>Hexamitinae</taxon>
        <taxon>Hexamita</taxon>
    </lineage>
</organism>
<protein>
    <submittedName>
        <fullName evidence="2">Hypothetical_protein</fullName>
    </submittedName>
</protein>
<reference evidence="2 3" key="2">
    <citation type="submission" date="2024-07" db="EMBL/GenBank/DDBJ databases">
        <authorList>
            <person name="Akdeniz Z."/>
        </authorList>
    </citation>
    <scope>NUCLEOTIDE SEQUENCE [LARGE SCALE GENOMIC DNA]</scope>
</reference>
<accession>A0AA86UV01</accession>
<evidence type="ECO:0000313" key="3">
    <source>
        <dbReference type="Proteomes" id="UP001642409"/>
    </source>
</evidence>
<dbReference type="AlphaFoldDB" id="A0AA86UV01"/>
<keyword evidence="3" id="KW-1185">Reference proteome</keyword>
<evidence type="ECO:0000313" key="1">
    <source>
        <dbReference type="EMBL" id="CAI9972805.1"/>
    </source>
</evidence>
<comment type="caution">
    <text evidence="1">The sequence shown here is derived from an EMBL/GenBank/DDBJ whole genome shotgun (WGS) entry which is preliminary data.</text>
</comment>
<dbReference type="EMBL" id="CAXDID020000385">
    <property type="protein sequence ID" value="CAL6085315.1"/>
    <property type="molecule type" value="Genomic_DNA"/>
</dbReference>
<evidence type="ECO:0000313" key="2">
    <source>
        <dbReference type="EMBL" id="CAL6085315.1"/>
    </source>
</evidence>
<reference evidence="1" key="1">
    <citation type="submission" date="2023-06" db="EMBL/GenBank/DDBJ databases">
        <authorList>
            <person name="Kurt Z."/>
        </authorList>
    </citation>
    <scope>NUCLEOTIDE SEQUENCE</scope>
</reference>
<sequence length="104" mass="11822">MECAQSRSQTRHSPALQTQCGKNLTTQAISQYSTNLTHCLCKSTQVDSQLLLQNRVKIQDGAQYDVQAQLTTPYYLNKTLYALMRCIMTWVCTQLFALDSPEQN</sequence>
<proteinExistence type="predicted"/>
<dbReference type="EMBL" id="CATOUU010001115">
    <property type="protein sequence ID" value="CAI9972805.1"/>
    <property type="molecule type" value="Genomic_DNA"/>
</dbReference>
<dbReference type="Proteomes" id="UP001642409">
    <property type="component" value="Unassembled WGS sequence"/>
</dbReference>
<name>A0AA86UV01_9EUKA</name>
<gene>
    <name evidence="1" type="ORF">HINF_LOCUS60450</name>
    <name evidence="2" type="ORF">HINF_LOCUS62623</name>
</gene>